<comment type="caution">
    <text evidence="3">The sequence shown here is derived from an EMBL/GenBank/DDBJ whole genome shotgun (WGS) entry which is preliminary data.</text>
</comment>
<accession>A0A7V6P9Z6</accession>
<evidence type="ECO:0000313" key="4">
    <source>
        <dbReference type="Proteomes" id="UP000551563"/>
    </source>
</evidence>
<organism evidence="3 4">
    <name type="scientific">Brucella intermedia</name>
    <dbReference type="NCBI Taxonomy" id="94625"/>
    <lineage>
        <taxon>Bacteria</taxon>
        <taxon>Pseudomonadati</taxon>
        <taxon>Pseudomonadota</taxon>
        <taxon>Alphaproteobacteria</taxon>
        <taxon>Hyphomicrobiales</taxon>
        <taxon>Brucellaceae</taxon>
        <taxon>Brucella/Ochrobactrum group</taxon>
        <taxon>Brucella</taxon>
    </lineage>
</organism>
<dbReference type="RefSeq" id="WP_278500723.1">
    <property type="nucleotide sequence ID" value="NZ_CP122439.1"/>
</dbReference>
<evidence type="ECO:0000256" key="1">
    <source>
        <dbReference type="ARBA" id="ARBA00010617"/>
    </source>
</evidence>
<dbReference type="GO" id="GO:0005506">
    <property type="term" value="F:iron ion binding"/>
    <property type="evidence" value="ECO:0007669"/>
    <property type="project" value="InterPro"/>
</dbReference>
<dbReference type="PRINTS" id="PR00385">
    <property type="entry name" value="P450"/>
</dbReference>
<name>A0A7V6P9Z6_9HYPH</name>
<dbReference type="SUPFAM" id="SSF48264">
    <property type="entry name" value="Cytochrome P450"/>
    <property type="match status" value="1"/>
</dbReference>
<comment type="similarity">
    <text evidence="1">Belongs to the cytochrome P450 family.</text>
</comment>
<dbReference type="AlphaFoldDB" id="A0A7V6P9Z6"/>
<comment type="cofactor">
    <cofactor evidence="2">
        <name>heme</name>
        <dbReference type="ChEBI" id="CHEBI:30413"/>
    </cofactor>
</comment>
<keyword evidence="2" id="KW-0479">Metal-binding</keyword>
<dbReference type="Proteomes" id="UP000551563">
    <property type="component" value="Unassembled WGS sequence"/>
</dbReference>
<dbReference type="PANTHER" id="PTHR24305:SF166">
    <property type="entry name" value="CYTOCHROME P450 12A4, MITOCHONDRIAL-RELATED"/>
    <property type="match status" value="1"/>
</dbReference>
<dbReference type="InterPro" id="IPR036396">
    <property type="entry name" value="Cyt_P450_sf"/>
</dbReference>
<keyword evidence="2" id="KW-0408">Iron</keyword>
<dbReference type="PANTHER" id="PTHR24305">
    <property type="entry name" value="CYTOCHROME P450"/>
    <property type="match status" value="1"/>
</dbReference>
<dbReference type="InterPro" id="IPR002401">
    <property type="entry name" value="Cyt_P450_E_grp-I"/>
</dbReference>
<dbReference type="InterPro" id="IPR050121">
    <property type="entry name" value="Cytochrome_P450_monoxygenase"/>
</dbReference>
<dbReference type="Gene3D" id="1.10.630.10">
    <property type="entry name" value="Cytochrome P450"/>
    <property type="match status" value="1"/>
</dbReference>
<dbReference type="GO" id="GO:0004497">
    <property type="term" value="F:monooxygenase activity"/>
    <property type="evidence" value="ECO:0007669"/>
    <property type="project" value="InterPro"/>
</dbReference>
<dbReference type="InterPro" id="IPR001128">
    <property type="entry name" value="Cyt_P450"/>
</dbReference>
<dbReference type="EMBL" id="DUMN01000173">
    <property type="protein sequence ID" value="HHV67144.1"/>
    <property type="molecule type" value="Genomic_DNA"/>
</dbReference>
<keyword evidence="2" id="KW-0349">Heme</keyword>
<reference evidence="3 4" key="1">
    <citation type="journal article" date="2020" name="Biotechnol. Biofuels">
        <title>New insights from the biogas microbiome by comprehensive genome-resolved metagenomics of nearly 1600 species originating from multiple anaerobic digesters.</title>
        <authorList>
            <person name="Campanaro S."/>
            <person name="Treu L."/>
            <person name="Rodriguez-R L.M."/>
            <person name="Kovalovszki A."/>
            <person name="Ziels R.M."/>
            <person name="Maus I."/>
            <person name="Zhu X."/>
            <person name="Kougias P.G."/>
            <person name="Basile A."/>
            <person name="Luo G."/>
            <person name="Schluter A."/>
            <person name="Konstantinidis K.T."/>
            <person name="Angelidaki I."/>
        </authorList>
    </citation>
    <scope>NUCLEOTIDE SEQUENCE [LARGE SCALE GENOMIC DNA]</scope>
    <source>
        <strain evidence="3">AS04akNAM_66</strain>
    </source>
</reference>
<dbReference type="GO" id="GO:0016705">
    <property type="term" value="F:oxidoreductase activity, acting on paired donors, with incorporation or reduction of molecular oxygen"/>
    <property type="evidence" value="ECO:0007669"/>
    <property type="project" value="InterPro"/>
</dbReference>
<evidence type="ECO:0000313" key="3">
    <source>
        <dbReference type="EMBL" id="HHV67144.1"/>
    </source>
</evidence>
<protein>
    <submittedName>
        <fullName evidence="3">Cytochrome P450</fullName>
    </submittedName>
</protein>
<dbReference type="CDD" id="cd00302">
    <property type="entry name" value="cytochrome_P450"/>
    <property type="match status" value="1"/>
</dbReference>
<feature type="binding site" description="axial binding residue" evidence="2">
    <location>
        <position position="365"/>
    </location>
    <ligand>
        <name>heme</name>
        <dbReference type="ChEBI" id="CHEBI:30413"/>
    </ligand>
    <ligandPart>
        <name>Fe</name>
        <dbReference type="ChEBI" id="CHEBI:18248"/>
    </ligandPart>
</feature>
<sequence length="427" mass="47793">MSEASDFAARLYALARSDNGENVTLELGGVPVFVVQDLDSAHYILRHNASNYLKSMDWFRQALGASRFTENGPAWAERQALSQPFFSRFDREKTVRASVAAARKALDKLYRHANEGRQTIDDAVLRYLAASVMLEVFFDVDLETSGVEPEHIAYLVGFGSEYSFVPARNNIAFSNAEITRFLDIRYKVLHSMQTFRNGDVSEQSLLGRVRKMDADGSHGFRLEHEVTMYFAAASETTAATLGWAMFCLSRWPDIQTRLRSACELLPDLDECLWEDIEGSEILRNFVLEVLRMFPSTPVIARRAIDNDQIGDRFIAADEQVLVSLVGIQHSRKINPDPWKLDIERPAPGGANFGNSISFSTGPRVCGGTRFALAELMSVLLTFIREAKFEATSPDEPNFLFRTQLMNEGGQPVSVSALRSGRFYGNGI</sequence>
<gene>
    <name evidence="3" type="ORF">GXX48_05815</name>
</gene>
<dbReference type="Pfam" id="PF00067">
    <property type="entry name" value="p450"/>
    <property type="match status" value="1"/>
</dbReference>
<dbReference type="GO" id="GO:0020037">
    <property type="term" value="F:heme binding"/>
    <property type="evidence" value="ECO:0007669"/>
    <property type="project" value="InterPro"/>
</dbReference>
<proteinExistence type="inferred from homology"/>
<evidence type="ECO:0000256" key="2">
    <source>
        <dbReference type="PIRSR" id="PIRSR602401-1"/>
    </source>
</evidence>
<dbReference type="PRINTS" id="PR00463">
    <property type="entry name" value="EP450I"/>
</dbReference>